<gene>
    <name evidence="3" type="ORF">C1J01_00005</name>
</gene>
<feature type="transmembrane region" description="Helical" evidence="1">
    <location>
        <begin position="173"/>
        <end position="193"/>
    </location>
</feature>
<dbReference type="InterPro" id="IPR006976">
    <property type="entry name" value="VanZ-like"/>
</dbReference>
<evidence type="ECO:0000313" key="3">
    <source>
        <dbReference type="EMBL" id="PZG23651.1"/>
    </source>
</evidence>
<evidence type="ECO:0000259" key="2">
    <source>
        <dbReference type="Pfam" id="PF04892"/>
    </source>
</evidence>
<evidence type="ECO:0000313" key="4">
    <source>
        <dbReference type="Proteomes" id="UP000249304"/>
    </source>
</evidence>
<dbReference type="RefSeq" id="WP_111174953.1">
    <property type="nucleotide sequence ID" value="NZ_POUD01000001.1"/>
</dbReference>
<comment type="caution">
    <text evidence="3">The sequence shown here is derived from an EMBL/GenBank/DDBJ whole genome shotgun (WGS) entry which is preliminary data.</text>
</comment>
<keyword evidence="1" id="KW-1133">Transmembrane helix</keyword>
<dbReference type="OrthoDB" id="4822551at2"/>
<dbReference type="PANTHER" id="PTHR36834">
    <property type="entry name" value="MEMBRANE PROTEIN-RELATED"/>
    <property type="match status" value="1"/>
</dbReference>
<keyword evidence="4" id="KW-1185">Reference proteome</keyword>
<proteinExistence type="predicted"/>
<feature type="transmembrane region" description="Helical" evidence="1">
    <location>
        <begin position="299"/>
        <end position="316"/>
    </location>
</feature>
<feature type="transmembrane region" description="Helical" evidence="1">
    <location>
        <begin position="134"/>
        <end position="153"/>
    </location>
</feature>
<sequence>MFADRLLPALPALFGGTLLAVVLFVPFVFHSYRRRGEVGFGPALLAFGFLVYGFALVAYTLLPLPRVDGAWCAAHTAMSHPQLDPLRFLDDISREQRAPGPLGLPANPAVQQVLFNVALFVPLGAYLRHYFRRGVVTVVLAGAAVSLLIEVTQVTGDWFLFPCPYRLFDVDDLLANGLGAGLGVLFAPLLHLVRGRSAALSPQAARPVTAGRRLLGMLVDLVAVFLLGGVLATALDLVLRYGFDLPPVGPWAHAVLDPWLPALLLLALPSFGPSGATLGQHAVRLRRTRAGGARPGARIVPALLSGGFGYCLLIGLAPFAPAAGGLAGLVLLATLILAL</sequence>
<feature type="transmembrane region" description="Helical" evidence="1">
    <location>
        <begin position="41"/>
        <end position="62"/>
    </location>
</feature>
<dbReference type="Proteomes" id="UP000249304">
    <property type="component" value="Unassembled WGS sequence"/>
</dbReference>
<feature type="transmembrane region" description="Helical" evidence="1">
    <location>
        <begin position="214"/>
        <end position="239"/>
    </location>
</feature>
<feature type="transmembrane region" description="Helical" evidence="1">
    <location>
        <begin position="259"/>
        <end position="278"/>
    </location>
</feature>
<dbReference type="PANTHER" id="PTHR36834:SF1">
    <property type="entry name" value="INTEGRAL MEMBRANE PROTEIN"/>
    <property type="match status" value="1"/>
</dbReference>
<feature type="transmembrane region" description="Helical" evidence="1">
    <location>
        <begin position="6"/>
        <end position="29"/>
    </location>
</feature>
<protein>
    <submittedName>
        <fullName evidence="3">VanZ family protein</fullName>
    </submittedName>
</protein>
<reference evidence="3 4" key="1">
    <citation type="submission" date="2018-01" db="EMBL/GenBank/DDBJ databases">
        <title>Draft genome sequence of Nonomuraea sp. KC333.</title>
        <authorList>
            <person name="Sahin N."/>
            <person name="Saygin H."/>
            <person name="Ay H."/>
        </authorList>
    </citation>
    <scope>NUCLEOTIDE SEQUENCE [LARGE SCALE GENOMIC DNA]</scope>
    <source>
        <strain evidence="3 4">KC333</strain>
    </source>
</reference>
<organism evidence="3 4">
    <name type="scientific">Nonomuraea aridisoli</name>
    <dbReference type="NCBI Taxonomy" id="2070368"/>
    <lineage>
        <taxon>Bacteria</taxon>
        <taxon>Bacillati</taxon>
        <taxon>Actinomycetota</taxon>
        <taxon>Actinomycetes</taxon>
        <taxon>Streptosporangiales</taxon>
        <taxon>Streptosporangiaceae</taxon>
        <taxon>Nonomuraea</taxon>
    </lineage>
</organism>
<name>A0A2W2ELR6_9ACTN</name>
<keyword evidence="1" id="KW-0812">Transmembrane</keyword>
<accession>A0A2W2ELR6</accession>
<dbReference type="Pfam" id="PF04892">
    <property type="entry name" value="VanZ"/>
    <property type="match status" value="1"/>
</dbReference>
<dbReference type="AlphaFoldDB" id="A0A2W2ELR6"/>
<feature type="non-terminal residue" evidence="3">
    <location>
        <position position="339"/>
    </location>
</feature>
<dbReference type="InterPro" id="IPR053150">
    <property type="entry name" value="Teicoplanin_resist-assoc"/>
</dbReference>
<dbReference type="EMBL" id="POUD01000001">
    <property type="protein sequence ID" value="PZG23651.1"/>
    <property type="molecule type" value="Genomic_DNA"/>
</dbReference>
<feature type="transmembrane region" description="Helical" evidence="1">
    <location>
        <begin position="109"/>
        <end position="127"/>
    </location>
</feature>
<feature type="domain" description="VanZ-like" evidence="2">
    <location>
        <begin position="49"/>
        <end position="190"/>
    </location>
</feature>
<evidence type="ECO:0000256" key="1">
    <source>
        <dbReference type="SAM" id="Phobius"/>
    </source>
</evidence>
<keyword evidence="1" id="KW-0472">Membrane</keyword>